<evidence type="ECO:0000256" key="1">
    <source>
        <dbReference type="SAM" id="MobiDB-lite"/>
    </source>
</evidence>
<reference evidence="3" key="1">
    <citation type="submission" date="2025-08" db="UniProtKB">
        <authorList>
            <consortium name="RefSeq"/>
        </authorList>
    </citation>
    <scope>IDENTIFICATION</scope>
    <source>
        <tissue evidence="3">Gonads</tissue>
    </source>
</reference>
<dbReference type="KEGG" id="soy:115882183"/>
<evidence type="ECO:0000313" key="3">
    <source>
        <dbReference type="RefSeq" id="XP_030755938.1"/>
    </source>
</evidence>
<dbReference type="OrthoDB" id="5982138at2759"/>
<protein>
    <submittedName>
        <fullName evidence="3">Uncharacterized protein LOC115882183</fullName>
    </submittedName>
</protein>
<organism evidence="2 3">
    <name type="scientific">Sitophilus oryzae</name>
    <name type="common">Rice weevil</name>
    <name type="synonym">Curculio oryzae</name>
    <dbReference type="NCBI Taxonomy" id="7048"/>
    <lineage>
        <taxon>Eukaryota</taxon>
        <taxon>Metazoa</taxon>
        <taxon>Ecdysozoa</taxon>
        <taxon>Arthropoda</taxon>
        <taxon>Hexapoda</taxon>
        <taxon>Insecta</taxon>
        <taxon>Pterygota</taxon>
        <taxon>Neoptera</taxon>
        <taxon>Endopterygota</taxon>
        <taxon>Coleoptera</taxon>
        <taxon>Polyphaga</taxon>
        <taxon>Cucujiformia</taxon>
        <taxon>Curculionidae</taxon>
        <taxon>Dryophthorinae</taxon>
        <taxon>Sitophilus</taxon>
    </lineage>
</organism>
<evidence type="ECO:0000313" key="2">
    <source>
        <dbReference type="Proteomes" id="UP000504635"/>
    </source>
</evidence>
<keyword evidence="2" id="KW-1185">Reference proteome</keyword>
<gene>
    <name evidence="3" type="primary">LOC115882183</name>
</gene>
<accession>A0A6J2XWP9</accession>
<dbReference type="RefSeq" id="XP_030755938.1">
    <property type="nucleotide sequence ID" value="XM_030900078.1"/>
</dbReference>
<dbReference type="InParanoid" id="A0A6J2XWP9"/>
<dbReference type="Proteomes" id="UP000504635">
    <property type="component" value="Unplaced"/>
</dbReference>
<feature type="region of interest" description="Disordered" evidence="1">
    <location>
        <begin position="1"/>
        <end position="33"/>
    </location>
</feature>
<dbReference type="GeneID" id="115882183"/>
<dbReference type="AlphaFoldDB" id="A0A6J2XWP9"/>
<sequence length="156" mass="17368">MGEPPKKDYTPGWNDPPVLNYSPQNPPPKSRISNKRVAFPQEARGSAPIVPNLPPSLPNSNSCIESLYISASKNYLKILESVGNEKIKEDILQMLSAWQTGKFSEPIQNLLADISSRILERNSEKLNELVFKLSMSADSSTIKTYISSVKYVSELN</sequence>
<name>A0A6J2XWP9_SITOR</name>
<proteinExistence type="predicted"/>